<gene>
    <name evidence="1" type="ORF">CLUMA_CG010123</name>
</gene>
<dbReference type="EMBL" id="CVRI01000044">
    <property type="protein sequence ID" value="CRK96628.1"/>
    <property type="molecule type" value="Genomic_DNA"/>
</dbReference>
<sequence>MSHVLIPYHHLHCARHVNVNLRLEFDRLEKFSRNLFLTSLLLTGRNAYAPSLNYISSDDEAHFVKDFYFMSYHTTVITSK</sequence>
<name>A0A1J1IAP1_9DIPT</name>
<dbReference type="AlphaFoldDB" id="A0A1J1IAP1"/>
<keyword evidence="2" id="KW-1185">Reference proteome</keyword>
<proteinExistence type="predicted"/>
<evidence type="ECO:0000313" key="2">
    <source>
        <dbReference type="Proteomes" id="UP000183832"/>
    </source>
</evidence>
<accession>A0A1J1IAP1</accession>
<evidence type="ECO:0000313" key="1">
    <source>
        <dbReference type="EMBL" id="CRK96628.1"/>
    </source>
</evidence>
<dbReference type="Proteomes" id="UP000183832">
    <property type="component" value="Unassembled WGS sequence"/>
</dbReference>
<protein>
    <submittedName>
        <fullName evidence="1">CLUMA_CG010123, isoform A</fullName>
    </submittedName>
</protein>
<organism evidence="1 2">
    <name type="scientific">Clunio marinus</name>
    <dbReference type="NCBI Taxonomy" id="568069"/>
    <lineage>
        <taxon>Eukaryota</taxon>
        <taxon>Metazoa</taxon>
        <taxon>Ecdysozoa</taxon>
        <taxon>Arthropoda</taxon>
        <taxon>Hexapoda</taxon>
        <taxon>Insecta</taxon>
        <taxon>Pterygota</taxon>
        <taxon>Neoptera</taxon>
        <taxon>Endopterygota</taxon>
        <taxon>Diptera</taxon>
        <taxon>Nematocera</taxon>
        <taxon>Chironomoidea</taxon>
        <taxon>Chironomidae</taxon>
        <taxon>Clunio</taxon>
    </lineage>
</organism>
<reference evidence="1 2" key="1">
    <citation type="submission" date="2015-04" db="EMBL/GenBank/DDBJ databases">
        <authorList>
            <person name="Syromyatnikov M.Y."/>
            <person name="Popov V.N."/>
        </authorList>
    </citation>
    <scope>NUCLEOTIDE SEQUENCE [LARGE SCALE GENOMIC DNA]</scope>
</reference>